<feature type="transmembrane region" description="Helical" evidence="7">
    <location>
        <begin position="328"/>
        <end position="347"/>
    </location>
</feature>
<comment type="caution">
    <text evidence="8">The sequence shown here is derived from an EMBL/GenBank/DDBJ whole genome shotgun (WGS) entry which is preliminary data.</text>
</comment>
<keyword evidence="9" id="KW-1185">Reference proteome</keyword>
<feature type="transmembrane region" description="Helical" evidence="7">
    <location>
        <begin position="244"/>
        <end position="271"/>
    </location>
</feature>
<dbReference type="InterPro" id="IPR002528">
    <property type="entry name" value="MATE_fam"/>
</dbReference>
<feature type="transmembrane region" description="Helical" evidence="7">
    <location>
        <begin position="291"/>
        <end position="308"/>
    </location>
</feature>
<feature type="transmembrane region" description="Helical" evidence="7">
    <location>
        <begin position="359"/>
        <end position="376"/>
    </location>
</feature>
<reference evidence="8 9" key="1">
    <citation type="submission" date="2018-11" db="EMBL/GenBank/DDBJ databases">
        <title>Genomic Encyclopedia of Type Strains, Phase IV (KMG-IV): sequencing the most valuable type-strain genomes for metagenomic binning, comparative biology and taxonomic classification.</title>
        <authorList>
            <person name="Goeker M."/>
        </authorList>
    </citation>
    <scope>NUCLEOTIDE SEQUENCE [LARGE SCALE GENOMIC DNA]</scope>
    <source>
        <strain evidence="8 9">DSM 26537</strain>
    </source>
</reference>
<sequence>MITISKRMKTIAEDKAFIHKTIAITIPVALQGLLNTTLNLVDTVMIGQLGETTISGVGLANKVFFVFSLLLFGVVSGSSILTAQYWGKRDIANIRRVLGMSLLIGVGASFLFLIPAIISPTAVMRIFTPDTNTIEIGASYLLIVAISYPLTAITNAYVTLLRGVNEVKTPVIITIIAIFVNVILNYILIFGKFGAPELGAAGAALATLIARIVETSALLFIVYRKKGAAAAHPKEMFTFNNEFIKKYFTTVSPVIANEFMWGLGVTIYSLVYGRMGDAAVASITITQTVEQVLMVIFQGISAATAVILGNEMGANELKRADRYASNFIFLQFTFTLIMMVVCFVIRWPVIGIFSVSDEVAVAISRCFLAFILYMPFKMFNYVNIVGILRSGGDTKFALFLDCSGVWIIGIPLAFLGGLFFDLPIYYVYGLVMLEEIYKFFLGLWRYKQKKWLRNLVNISSEV</sequence>
<feature type="transmembrane region" description="Helical" evidence="7">
    <location>
        <begin position="21"/>
        <end position="41"/>
    </location>
</feature>
<keyword evidence="3" id="KW-1003">Cell membrane</keyword>
<evidence type="ECO:0000256" key="7">
    <source>
        <dbReference type="SAM" id="Phobius"/>
    </source>
</evidence>
<keyword evidence="2" id="KW-0813">Transport</keyword>
<evidence type="ECO:0000256" key="5">
    <source>
        <dbReference type="ARBA" id="ARBA00022989"/>
    </source>
</evidence>
<feature type="transmembrane region" description="Helical" evidence="7">
    <location>
        <begin position="201"/>
        <end position="223"/>
    </location>
</feature>
<keyword evidence="5 7" id="KW-1133">Transmembrane helix</keyword>
<organism evidence="8 9">
    <name type="scientific">Mobilisporobacter senegalensis</name>
    <dbReference type="NCBI Taxonomy" id="1329262"/>
    <lineage>
        <taxon>Bacteria</taxon>
        <taxon>Bacillati</taxon>
        <taxon>Bacillota</taxon>
        <taxon>Clostridia</taxon>
        <taxon>Lachnospirales</taxon>
        <taxon>Lachnospiraceae</taxon>
        <taxon>Mobilisporobacter</taxon>
    </lineage>
</organism>
<feature type="transmembrane region" description="Helical" evidence="7">
    <location>
        <begin position="170"/>
        <end position="189"/>
    </location>
</feature>
<evidence type="ECO:0000256" key="6">
    <source>
        <dbReference type="ARBA" id="ARBA00023136"/>
    </source>
</evidence>
<dbReference type="NCBIfam" id="TIGR00797">
    <property type="entry name" value="matE"/>
    <property type="match status" value="1"/>
</dbReference>
<dbReference type="EMBL" id="RJVG01000008">
    <property type="protein sequence ID" value="ROR26404.1"/>
    <property type="molecule type" value="Genomic_DNA"/>
</dbReference>
<dbReference type="AlphaFoldDB" id="A0A3N1XI77"/>
<dbReference type="PANTHER" id="PTHR42925:SF2">
    <property type="entry name" value="NA+ DRIVEN MULTIDRUG EFFLUX PUMP"/>
    <property type="match status" value="1"/>
</dbReference>
<dbReference type="Proteomes" id="UP000273083">
    <property type="component" value="Unassembled WGS sequence"/>
</dbReference>
<feature type="transmembrane region" description="Helical" evidence="7">
    <location>
        <begin position="138"/>
        <end position="158"/>
    </location>
</feature>
<keyword evidence="4 7" id="KW-0812">Transmembrane</keyword>
<keyword evidence="6 7" id="KW-0472">Membrane</keyword>
<name>A0A3N1XI77_9FIRM</name>
<dbReference type="GO" id="GO:0005886">
    <property type="term" value="C:plasma membrane"/>
    <property type="evidence" value="ECO:0007669"/>
    <property type="project" value="UniProtKB-SubCell"/>
</dbReference>
<dbReference type="RefSeq" id="WP_330511220.1">
    <property type="nucleotide sequence ID" value="NZ_RJVG01000008.1"/>
</dbReference>
<gene>
    <name evidence="8" type="ORF">EDD66_108126</name>
</gene>
<evidence type="ECO:0000313" key="8">
    <source>
        <dbReference type="EMBL" id="ROR26404.1"/>
    </source>
</evidence>
<comment type="subcellular location">
    <subcellularLocation>
        <location evidence="1">Cell membrane</location>
        <topology evidence="1">Multi-pass membrane protein</topology>
    </subcellularLocation>
</comment>
<feature type="transmembrane region" description="Helical" evidence="7">
    <location>
        <begin position="425"/>
        <end position="444"/>
    </location>
</feature>
<dbReference type="InterPro" id="IPR048279">
    <property type="entry name" value="MdtK-like"/>
</dbReference>
<evidence type="ECO:0000256" key="1">
    <source>
        <dbReference type="ARBA" id="ARBA00004651"/>
    </source>
</evidence>
<dbReference type="InterPro" id="IPR047135">
    <property type="entry name" value="YsiQ"/>
</dbReference>
<dbReference type="GO" id="GO:0042910">
    <property type="term" value="F:xenobiotic transmembrane transporter activity"/>
    <property type="evidence" value="ECO:0007669"/>
    <property type="project" value="InterPro"/>
</dbReference>
<dbReference type="Pfam" id="PF01554">
    <property type="entry name" value="MatE"/>
    <property type="match status" value="2"/>
</dbReference>
<dbReference type="PANTHER" id="PTHR42925">
    <property type="entry name" value="MULTIDRUG AND TOXIN EFFLUX PROTEIN MATE FAMILY"/>
    <property type="match status" value="1"/>
</dbReference>
<dbReference type="PIRSF" id="PIRSF006603">
    <property type="entry name" value="DinF"/>
    <property type="match status" value="1"/>
</dbReference>
<evidence type="ECO:0000313" key="9">
    <source>
        <dbReference type="Proteomes" id="UP000273083"/>
    </source>
</evidence>
<evidence type="ECO:0000256" key="2">
    <source>
        <dbReference type="ARBA" id="ARBA00022448"/>
    </source>
</evidence>
<dbReference type="CDD" id="cd13134">
    <property type="entry name" value="MATE_like_8"/>
    <property type="match status" value="1"/>
</dbReference>
<evidence type="ECO:0000256" key="3">
    <source>
        <dbReference type="ARBA" id="ARBA00022475"/>
    </source>
</evidence>
<proteinExistence type="predicted"/>
<feature type="transmembrane region" description="Helical" evidence="7">
    <location>
        <begin position="97"/>
        <end position="118"/>
    </location>
</feature>
<feature type="transmembrane region" description="Helical" evidence="7">
    <location>
        <begin position="396"/>
        <end position="419"/>
    </location>
</feature>
<accession>A0A3N1XI77</accession>
<protein>
    <submittedName>
        <fullName evidence="8">Putative MATE family efflux protein</fullName>
    </submittedName>
</protein>
<dbReference type="GO" id="GO:0015297">
    <property type="term" value="F:antiporter activity"/>
    <property type="evidence" value="ECO:0007669"/>
    <property type="project" value="InterPro"/>
</dbReference>
<feature type="transmembrane region" description="Helical" evidence="7">
    <location>
        <begin position="63"/>
        <end position="85"/>
    </location>
</feature>
<evidence type="ECO:0000256" key="4">
    <source>
        <dbReference type="ARBA" id="ARBA00022692"/>
    </source>
</evidence>